<evidence type="ECO:0000313" key="2">
    <source>
        <dbReference type="EMBL" id="ESK82956.1"/>
    </source>
</evidence>
<protein>
    <submittedName>
        <fullName evidence="2">Uncharacterized protein</fullName>
    </submittedName>
</protein>
<gene>
    <name evidence="2" type="ORF">Moror_11812</name>
</gene>
<comment type="caution">
    <text evidence="2">The sequence shown here is derived from an EMBL/GenBank/DDBJ whole genome shotgun (WGS) entry which is preliminary data.</text>
</comment>
<accession>V2WQY0</accession>
<organism evidence="2 3">
    <name type="scientific">Moniliophthora roreri (strain MCA 2997)</name>
    <name type="common">Cocoa frosty pod rot fungus</name>
    <name type="synonym">Crinipellis roreri</name>
    <dbReference type="NCBI Taxonomy" id="1381753"/>
    <lineage>
        <taxon>Eukaryota</taxon>
        <taxon>Fungi</taxon>
        <taxon>Dikarya</taxon>
        <taxon>Basidiomycota</taxon>
        <taxon>Agaricomycotina</taxon>
        <taxon>Agaricomycetes</taxon>
        <taxon>Agaricomycetidae</taxon>
        <taxon>Agaricales</taxon>
        <taxon>Marasmiineae</taxon>
        <taxon>Marasmiaceae</taxon>
        <taxon>Moniliophthora</taxon>
    </lineage>
</organism>
<evidence type="ECO:0000313" key="3">
    <source>
        <dbReference type="Proteomes" id="UP000017559"/>
    </source>
</evidence>
<reference evidence="2 3" key="1">
    <citation type="journal article" date="2014" name="BMC Genomics">
        <title>Genome and secretome analysis of the hemibiotrophic fungal pathogen, Moniliophthora roreri, which causes frosty pod rot disease of cacao: mechanisms of the biotrophic and necrotrophic phases.</title>
        <authorList>
            <person name="Meinhardt L.W."/>
            <person name="Costa G.G.L."/>
            <person name="Thomazella D.P.T."/>
            <person name="Teixeira P.J.P.L."/>
            <person name="Carazzolle M.F."/>
            <person name="Schuster S.C."/>
            <person name="Carlson J.E."/>
            <person name="Guiltinan M.J."/>
            <person name="Mieczkowski P."/>
            <person name="Farmer A."/>
            <person name="Ramaraj T."/>
            <person name="Crozier J."/>
            <person name="Davis R.E."/>
            <person name="Shao J."/>
            <person name="Melnick R.L."/>
            <person name="Pereira G.A.G."/>
            <person name="Bailey B.A."/>
        </authorList>
    </citation>
    <scope>NUCLEOTIDE SEQUENCE [LARGE SCALE GENOMIC DNA]</scope>
    <source>
        <strain evidence="2 3">MCA 2997</strain>
    </source>
</reference>
<sequence>MVLTMPEEDFERIFEDDDDLPPLSPPNDEEWRLIVDLGIAQKHVLELETTLANKETLLLDQEKQLDKLHDVVRELRRCHRSPKNLPIVAMHDIGSSSAQLEKLNKLRNEQNSLRKENEHLLSRTEELEECLCNVVAEISNIEQLLNSCGMDQCSRLSSSKSKTYCRDHQKANENAARYHAKNRVKLAADERARRQRMRNKGVKGKVTKPQMRL</sequence>
<evidence type="ECO:0000256" key="1">
    <source>
        <dbReference type="SAM" id="Coils"/>
    </source>
</evidence>
<keyword evidence="3" id="KW-1185">Reference proteome</keyword>
<dbReference type="AlphaFoldDB" id="V2WQY0"/>
<feature type="coiled-coil region" evidence="1">
    <location>
        <begin position="96"/>
        <end position="123"/>
    </location>
</feature>
<dbReference type="EMBL" id="AWSO01001727">
    <property type="protein sequence ID" value="ESK82956.1"/>
    <property type="molecule type" value="Genomic_DNA"/>
</dbReference>
<dbReference type="HOGENOM" id="CLU_1294714_0_0_1"/>
<proteinExistence type="predicted"/>
<dbReference type="KEGG" id="mrr:Moror_11812"/>
<keyword evidence="1" id="KW-0175">Coiled coil</keyword>
<name>V2WQY0_MONRO</name>
<dbReference type="Proteomes" id="UP000017559">
    <property type="component" value="Unassembled WGS sequence"/>
</dbReference>